<reference evidence="3 4" key="1">
    <citation type="journal article" date="2017" name="G3 (Bethesda)">
        <title>The Physical Genome Mapping of Anopheles albimanus Corrected Scaffold Misassemblies and Identified Interarm Rearrangements in Genus Anopheles.</title>
        <authorList>
            <person name="Artemov G.N."/>
            <person name="Peery A.N."/>
            <person name="Jiang X."/>
            <person name="Tu Z."/>
            <person name="Stegniy V.N."/>
            <person name="Sharakhova M.V."/>
            <person name="Sharakhov I.V."/>
        </authorList>
    </citation>
    <scope>NUCLEOTIDE SEQUENCE [LARGE SCALE GENOMIC DNA]</scope>
    <source>
        <strain evidence="3 4">ALBI9_A</strain>
    </source>
</reference>
<dbReference type="Proteomes" id="UP000069272">
    <property type="component" value="Chromosome 2R"/>
</dbReference>
<evidence type="ECO:0000256" key="2">
    <source>
        <dbReference type="SAM" id="SignalP"/>
    </source>
</evidence>
<keyword evidence="2" id="KW-0732">Signal</keyword>
<evidence type="ECO:0000256" key="1">
    <source>
        <dbReference type="SAM" id="MobiDB-lite"/>
    </source>
</evidence>
<feature type="chain" id="PRO_5043568090" evidence="2">
    <location>
        <begin position="22"/>
        <end position="184"/>
    </location>
</feature>
<feature type="compositionally biased region" description="Polar residues" evidence="1">
    <location>
        <begin position="101"/>
        <end position="110"/>
    </location>
</feature>
<protein>
    <submittedName>
        <fullName evidence="3">Uncharacterized protein</fullName>
    </submittedName>
</protein>
<feature type="compositionally biased region" description="Basic residues" evidence="1">
    <location>
        <begin position="129"/>
        <end position="140"/>
    </location>
</feature>
<dbReference type="EnsemblMetazoa" id="AALB014853-RA">
    <property type="protein sequence ID" value="AALB014853-PA"/>
    <property type="gene ID" value="AALB014853"/>
</dbReference>
<reference evidence="3" key="2">
    <citation type="submission" date="2022-08" db="UniProtKB">
        <authorList>
            <consortium name="EnsemblMetazoa"/>
        </authorList>
    </citation>
    <scope>IDENTIFICATION</scope>
    <source>
        <strain evidence="3">STECLA/ALBI9_A</strain>
    </source>
</reference>
<keyword evidence="4" id="KW-1185">Reference proteome</keyword>
<feature type="region of interest" description="Disordered" evidence="1">
    <location>
        <begin position="94"/>
        <end position="148"/>
    </location>
</feature>
<dbReference type="AlphaFoldDB" id="A0A182FZ30"/>
<evidence type="ECO:0000313" key="4">
    <source>
        <dbReference type="Proteomes" id="UP000069272"/>
    </source>
</evidence>
<feature type="signal peptide" evidence="2">
    <location>
        <begin position="1"/>
        <end position="21"/>
    </location>
</feature>
<accession>A0A182FZ30</accession>
<feature type="compositionally biased region" description="Basic and acidic residues" evidence="1">
    <location>
        <begin position="114"/>
        <end position="128"/>
    </location>
</feature>
<sequence length="184" mass="20450">MLKSELLLLLLLLLLADAGRGATSFVLVSVAGARRRDHIAVTVAFASTSAAEIQANRLIELSHPIRQSGCGSQSRFRIRTALGKWNGHKLTAEASTAEGARQNQSVSPNHHQPHRDNRQRRAVDVLRHHDAHNHTARPKTTRSWPRPRPAVRSCRARCCCGAAFVSQLHLRARDRTDQSSVKRQ</sequence>
<organism evidence="3 4">
    <name type="scientific">Anopheles albimanus</name>
    <name type="common">New world malaria mosquito</name>
    <dbReference type="NCBI Taxonomy" id="7167"/>
    <lineage>
        <taxon>Eukaryota</taxon>
        <taxon>Metazoa</taxon>
        <taxon>Ecdysozoa</taxon>
        <taxon>Arthropoda</taxon>
        <taxon>Hexapoda</taxon>
        <taxon>Insecta</taxon>
        <taxon>Pterygota</taxon>
        <taxon>Neoptera</taxon>
        <taxon>Endopterygota</taxon>
        <taxon>Diptera</taxon>
        <taxon>Nematocera</taxon>
        <taxon>Culicoidea</taxon>
        <taxon>Culicidae</taxon>
        <taxon>Anophelinae</taxon>
        <taxon>Anopheles</taxon>
    </lineage>
</organism>
<name>A0A182FZ30_ANOAL</name>
<evidence type="ECO:0000313" key="3">
    <source>
        <dbReference type="EnsemblMetazoa" id="AALB014853-PA"/>
    </source>
</evidence>
<proteinExistence type="predicted"/>